<accession>A0A2P9HC48</accession>
<evidence type="ECO:0000313" key="3">
    <source>
        <dbReference type="Proteomes" id="UP000246073"/>
    </source>
</evidence>
<gene>
    <name evidence="2" type="ORF">OHAE_4476</name>
</gene>
<feature type="compositionally biased region" description="Basic and acidic residues" evidence="1">
    <location>
        <begin position="1"/>
        <end position="16"/>
    </location>
</feature>
<feature type="compositionally biased region" description="Basic and acidic residues" evidence="1">
    <location>
        <begin position="23"/>
        <end position="55"/>
    </location>
</feature>
<dbReference type="RefSeq" id="WP_181375970.1">
    <property type="nucleotide sequence ID" value="NZ_OOFM01000001.1"/>
</dbReference>
<name>A0A2P9HC48_9HYPH</name>
<organism evidence="2 3">
    <name type="scientific">Ochrobactrum soli</name>
    <dbReference type="NCBI Taxonomy" id="2448455"/>
    <lineage>
        <taxon>Bacteria</taxon>
        <taxon>Pseudomonadati</taxon>
        <taxon>Pseudomonadota</taxon>
        <taxon>Alphaproteobacteria</taxon>
        <taxon>Hyphomicrobiales</taxon>
        <taxon>Brucellaceae</taxon>
        <taxon>Brucella/Ochrobactrum group</taxon>
        <taxon>Ochrobactrum</taxon>
    </lineage>
</organism>
<protein>
    <submittedName>
        <fullName evidence="2">Uncharacterized protein</fullName>
    </submittedName>
</protein>
<proteinExistence type="predicted"/>
<reference evidence="3" key="1">
    <citation type="submission" date="2017-12" db="EMBL/GenBank/DDBJ databases">
        <authorList>
            <person name="Diaz M."/>
        </authorList>
    </citation>
    <scope>NUCLEOTIDE SEQUENCE [LARGE SCALE GENOMIC DNA]</scope>
    <source>
        <strain evidence="3">FI11154</strain>
    </source>
</reference>
<sequence length="55" mass="6639">MDDYHIPKQLRQEHKKTSTTPDKNSEKSKDQKATDSLRDRDDKEHWLYAQRVPDK</sequence>
<feature type="region of interest" description="Disordered" evidence="1">
    <location>
        <begin position="1"/>
        <end position="55"/>
    </location>
</feature>
<dbReference type="EMBL" id="OOFM01000001">
    <property type="protein sequence ID" value="SPL61684.1"/>
    <property type="molecule type" value="Genomic_DNA"/>
</dbReference>
<dbReference type="AlphaFoldDB" id="A0A2P9HC48"/>
<dbReference type="Proteomes" id="UP000246073">
    <property type="component" value="Unassembled WGS sequence"/>
</dbReference>
<evidence type="ECO:0000313" key="2">
    <source>
        <dbReference type="EMBL" id="SPL61684.1"/>
    </source>
</evidence>
<evidence type="ECO:0000256" key="1">
    <source>
        <dbReference type="SAM" id="MobiDB-lite"/>
    </source>
</evidence>